<protein>
    <recommendedName>
        <fullName evidence="3">Peptide chain release factor domain-containing protein</fullName>
    </recommendedName>
</protein>
<sequence length="296" mass="33390">MRSIEQINQEINDIDNQMSSGDFWSNKEIANTVLQKYQELKRELGEIKKRFSSNAILTIYAGAGGDDAEDFVRMLNEMYVSYLNKNKFKLNLLDIQESKSGFRSISYEVSGNHESSGKVGAFGILQNESGVHRLVRLSPFNAKHTRETSFALVDIVPLIENIELGEIKPDDLEISFSKSSGPGGQNVNKRETAVRITHIPTGINVHVSTERSQELNRDKAMKMLYSKLMIHLEKLNLKQINELSLAGKVENEWGSQIRNYVLHPYKQVKDLRTGIETSNIDGVLSGDLDIFIVQEG</sequence>
<dbReference type="SMART" id="SM00937">
    <property type="entry name" value="PCRF"/>
    <property type="match status" value="1"/>
</dbReference>
<feature type="domain" description="Peptide chain release factor" evidence="3">
    <location>
        <begin position="28"/>
        <end position="128"/>
    </location>
</feature>
<dbReference type="Pfam" id="PF03462">
    <property type="entry name" value="PCRF"/>
    <property type="match status" value="1"/>
</dbReference>
<evidence type="ECO:0000313" key="5">
    <source>
        <dbReference type="Proteomes" id="UP000178184"/>
    </source>
</evidence>
<dbReference type="Gene3D" id="3.30.160.20">
    <property type="match status" value="1"/>
</dbReference>
<dbReference type="PANTHER" id="PTHR43116">
    <property type="entry name" value="PEPTIDE CHAIN RELEASE FACTOR 2"/>
    <property type="match status" value="1"/>
</dbReference>
<comment type="caution">
    <text evidence="4">The sequence shown here is derived from an EMBL/GenBank/DDBJ whole genome shotgun (WGS) entry which is preliminary data.</text>
</comment>
<name>A0A1F6WPT6_9BACT</name>
<dbReference type="InterPro" id="IPR000352">
    <property type="entry name" value="Pep_chain_release_fac_I"/>
</dbReference>
<keyword evidence="2" id="KW-0488">Methylation</keyword>
<reference evidence="4 5" key="1">
    <citation type="journal article" date="2016" name="Nat. Commun.">
        <title>Thousands of microbial genomes shed light on interconnected biogeochemical processes in an aquifer system.</title>
        <authorList>
            <person name="Anantharaman K."/>
            <person name="Brown C.T."/>
            <person name="Hug L.A."/>
            <person name="Sharon I."/>
            <person name="Castelle C.J."/>
            <person name="Probst A.J."/>
            <person name="Thomas B.C."/>
            <person name="Singh A."/>
            <person name="Wilkins M.J."/>
            <person name="Karaoz U."/>
            <person name="Brodie E.L."/>
            <person name="Williams K.H."/>
            <person name="Hubbard S.S."/>
            <person name="Banfield J.F."/>
        </authorList>
    </citation>
    <scope>NUCLEOTIDE SEQUENCE [LARGE SCALE GENOMIC DNA]</scope>
</reference>
<evidence type="ECO:0000256" key="1">
    <source>
        <dbReference type="ARBA" id="ARBA00010835"/>
    </source>
</evidence>
<dbReference type="GO" id="GO:0005737">
    <property type="term" value="C:cytoplasm"/>
    <property type="evidence" value="ECO:0007669"/>
    <property type="project" value="UniProtKB-ARBA"/>
</dbReference>
<dbReference type="Proteomes" id="UP000178184">
    <property type="component" value="Unassembled WGS sequence"/>
</dbReference>
<dbReference type="PANTHER" id="PTHR43116:SF3">
    <property type="entry name" value="CLASS I PEPTIDE CHAIN RELEASE FACTOR"/>
    <property type="match status" value="1"/>
</dbReference>
<gene>
    <name evidence="4" type="ORF">A2903_00990</name>
</gene>
<dbReference type="Gene3D" id="3.30.70.1660">
    <property type="match status" value="1"/>
</dbReference>
<dbReference type="InterPro" id="IPR005139">
    <property type="entry name" value="PCRF"/>
</dbReference>
<dbReference type="AlphaFoldDB" id="A0A1F6WPT6"/>
<comment type="similarity">
    <text evidence="1">Belongs to the prokaryotic/mitochondrial release factor family.</text>
</comment>
<dbReference type="GO" id="GO:0003747">
    <property type="term" value="F:translation release factor activity"/>
    <property type="evidence" value="ECO:0007669"/>
    <property type="project" value="InterPro"/>
</dbReference>
<evidence type="ECO:0000313" key="4">
    <source>
        <dbReference type="EMBL" id="OGI83898.1"/>
    </source>
</evidence>
<evidence type="ECO:0000259" key="3">
    <source>
        <dbReference type="SMART" id="SM00937"/>
    </source>
</evidence>
<proteinExistence type="inferred from homology"/>
<dbReference type="EMBL" id="MFUO01000017">
    <property type="protein sequence ID" value="OGI83898.1"/>
    <property type="molecule type" value="Genomic_DNA"/>
</dbReference>
<dbReference type="Pfam" id="PF00472">
    <property type="entry name" value="RF-1"/>
    <property type="match status" value="1"/>
</dbReference>
<evidence type="ECO:0000256" key="2">
    <source>
        <dbReference type="ARBA" id="ARBA00022481"/>
    </source>
</evidence>
<organism evidence="4 5">
    <name type="scientific">Candidatus Nomurabacteria bacterium RIFCSPLOWO2_01_FULL_33_17</name>
    <dbReference type="NCBI Taxonomy" id="1801764"/>
    <lineage>
        <taxon>Bacteria</taxon>
        <taxon>Candidatus Nomuraibacteriota</taxon>
    </lineage>
</organism>
<accession>A0A1F6WPT6</accession>
<dbReference type="STRING" id="1801764.A2903_00990"/>
<dbReference type="InterPro" id="IPR045853">
    <property type="entry name" value="Pep_chain_release_fac_I_sf"/>
</dbReference>
<dbReference type="SUPFAM" id="SSF75620">
    <property type="entry name" value="Release factor"/>
    <property type="match status" value="1"/>
</dbReference>